<dbReference type="PANTHER" id="PTHR12286:SF5">
    <property type="entry name" value="SACCHAROPINE DEHYDROGENASE-LIKE OXIDOREDUCTASE"/>
    <property type="match status" value="1"/>
</dbReference>
<dbReference type="OrthoDB" id="10268090at2759"/>
<organism evidence="4 5">
    <name type="scientific">Cyanidiococcus yangmingshanensis</name>
    <dbReference type="NCBI Taxonomy" id="2690220"/>
    <lineage>
        <taxon>Eukaryota</taxon>
        <taxon>Rhodophyta</taxon>
        <taxon>Bangiophyceae</taxon>
        <taxon>Cyanidiales</taxon>
        <taxon>Cyanidiaceae</taxon>
        <taxon>Cyanidiococcus</taxon>
    </lineage>
</organism>
<dbReference type="GO" id="GO:0009247">
    <property type="term" value="P:glycolipid biosynthetic process"/>
    <property type="evidence" value="ECO:0007669"/>
    <property type="project" value="TreeGrafter"/>
</dbReference>
<feature type="domain" description="Saccharopine dehydrogenase NADP binding" evidence="3">
    <location>
        <begin position="11"/>
        <end position="108"/>
    </location>
</feature>
<dbReference type="Gene3D" id="3.40.50.720">
    <property type="entry name" value="NAD(P)-binding Rossmann-like Domain"/>
    <property type="match status" value="1"/>
</dbReference>
<comment type="caution">
    <text evidence="4">The sequence shown here is derived from an EMBL/GenBank/DDBJ whole genome shotgun (WGS) entry which is preliminary data.</text>
</comment>
<dbReference type="PANTHER" id="PTHR12286">
    <property type="entry name" value="SACCHAROPINE DEHYDROGENASE-LIKE OXIDOREDUCTASE"/>
    <property type="match status" value="1"/>
</dbReference>
<comment type="similarity">
    <text evidence="1">Belongs to the saccharopine dehydrogenase family.</text>
</comment>
<evidence type="ECO:0000313" key="4">
    <source>
        <dbReference type="EMBL" id="KAF6005228.1"/>
    </source>
</evidence>
<protein>
    <recommendedName>
        <fullName evidence="3">Saccharopine dehydrogenase NADP binding domain-containing protein</fullName>
    </recommendedName>
</protein>
<dbReference type="InterPro" id="IPR051276">
    <property type="entry name" value="Saccharopine_DH-like_oxidrdct"/>
</dbReference>
<evidence type="ECO:0000256" key="1">
    <source>
        <dbReference type="ARBA" id="ARBA00038048"/>
    </source>
</evidence>
<name>A0A7J7IQD5_9RHOD</name>
<evidence type="ECO:0000256" key="2">
    <source>
        <dbReference type="SAM" id="MobiDB-lite"/>
    </source>
</evidence>
<dbReference type="GO" id="GO:0005739">
    <property type="term" value="C:mitochondrion"/>
    <property type="evidence" value="ECO:0007669"/>
    <property type="project" value="TreeGrafter"/>
</dbReference>
<dbReference type="GO" id="GO:0005886">
    <property type="term" value="C:plasma membrane"/>
    <property type="evidence" value="ECO:0007669"/>
    <property type="project" value="TreeGrafter"/>
</dbReference>
<evidence type="ECO:0000259" key="3">
    <source>
        <dbReference type="Pfam" id="PF03435"/>
    </source>
</evidence>
<dbReference type="AlphaFoldDB" id="A0A7J7IQD5"/>
<feature type="region of interest" description="Disordered" evidence="2">
    <location>
        <begin position="223"/>
        <end position="250"/>
    </location>
</feature>
<gene>
    <name evidence="4" type="ORF">F1559_002950</name>
</gene>
<dbReference type="InterPro" id="IPR036291">
    <property type="entry name" value="NAD(P)-bd_dom_sf"/>
</dbReference>
<sequence>MCSEERRFDLVIYGATGFTGALVARYALRTLNEKKVALAGRSQKKLEELLQQLGKSCELFAVESCDVEGLENLARRTKVLINCAGPFSLFGLNVVRSCIAAGTDYVDITGEPRFIDQLGVPHSEDNEIFEAAVQAGVLVIPACGFDSVPADLGTIFSVRALERMLEQHATETEAPLTDTEVSVECFMHFSGQRSLSKGSISGLSAGTFHTILESLRGMESYRERKNQRRRQMNGSTQTIRPAGESSSKKPRFHYEKRAGLEGYALPLMSSDPVIVRASAKRFEEKSTQRAKTFSYSQYILMDSWVALSKLAFQAAAVFALSRAGSFGQRILRYWKPEGFGPDEEYRSQTRADVHFIAETDVKLANSGRRARASVHTVCTTREMYEVTAFFSVEAALCIIEVRSKLLEQAGCFTCGSVLGNELLARLIYKSGIEDNPAVSFKILEQDFRVFD</sequence>
<dbReference type="InterPro" id="IPR005097">
    <property type="entry name" value="Sacchrp_dh_NADP-bd"/>
</dbReference>
<dbReference type="GO" id="GO:0005811">
    <property type="term" value="C:lipid droplet"/>
    <property type="evidence" value="ECO:0007669"/>
    <property type="project" value="TreeGrafter"/>
</dbReference>
<reference evidence="4 5" key="1">
    <citation type="journal article" date="2020" name="J. Phycol.">
        <title>Comparative genome analysis reveals Cyanidiococcus gen. nov., a new extremophilic red algal genus sister to Cyanidioschyzon (Cyanidioschyzonaceae, Rhodophyta).</title>
        <authorList>
            <person name="Liu S.-L."/>
            <person name="Chiang Y.-R."/>
            <person name="Yoon H.S."/>
            <person name="Fu H.-Y."/>
        </authorList>
    </citation>
    <scope>NUCLEOTIDE SEQUENCE [LARGE SCALE GENOMIC DNA]</scope>
    <source>
        <strain evidence="4 5">THAL066</strain>
    </source>
</reference>
<dbReference type="Proteomes" id="UP000530660">
    <property type="component" value="Unassembled WGS sequence"/>
</dbReference>
<keyword evidence="5" id="KW-1185">Reference proteome</keyword>
<proteinExistence type="inferred from homology"/>
<evidence type="ECO:0000313" key="5">
    <source>
        <dbReference type="Proteomes" id="UP000530660"/>
    </source>
</evidence>
<dbReference type="EMBL" id="VWRR01000001">
    <property type="protein sequence ID" value="KAF6005228.1"/>
    <property type="molecule type" value="Genomic_DNA"/>
</dbReference>
<dbReference type="SUPFAM" id="SSF51735">
    <property type="entry name" value="NAD(P)-binding Rossmann-fold domains"/>
    <property type="match status" value="1"/>
</dbReference>
<accession>A0A7J7IQD5</accession>
<dbReference type="Pfam" id="PF03435">
    <property type="entry name" value="Sacchrp_dh_NADP"/>
    <property type="match status" value="1"/>
</dbReference>